<feature type="transmembrane region" description="Helical" evidence="1">
    <location>
        <begin position="130"/>
        <end position="151"/>
    </location>
</feature>
<feature type="transmembrane region" description="Helical" evidence="1">
    <location>
        <begin position="104"/>
        <end position="124"/>
    </location>
</feature>
<evidence type="ECO:0000313" key="3">
    <source>
        <dbReference type="Proteomes" id="UP000727506"/>
    </source>
</evidence>
<evidence type="ECO:0000256" key="1">
    <source>
        <dbReference type="SAM" id="Phobius"/>
    </source>
</evidence>
<dbReference type="InterPro" id="IPR023813">
    <property type="entry name" value="HsmA-like"/>
</dbReference>
<protein>
    <submittedName>
        <fullName evidence="2">TIGR03987 family protein</fullName>
    </submittedName>
</protein>
<dbReference type="AlphaFoldDB" id="A0A943YUU5"/>
<dbReference type="Proteomes" id="UP000727506">
    <property type="component" value="Unassembled WGS sequence"/>
</dbReference>
<dbReference type="NCBIfam" id="TIGR03987">
    <property type="entry name" value="HsmA family protein"/>
    <property type="match status" value="1"/>
</dbReference>
<name>A0A943YUU5_9ACTN</name>
<proteinExistence type="predicted"/>
<evidence type="ECO:0000313" key="2">
    <source>
        <dbReference type="EMBL" id="MBS6940035.1"/>
    </source>
</evidence>
<feature type="transmembrane region" description="Helical" evidence="1">
    <location>
        <begin position="6"/>
        <end position="25"/>
    </location>
</feature>
<accession>A0A943YUU5</accession>
<sequence>MSFELIAASAAITAALVFYTVGVFSERRDGSLKLSHVLLFWAGLVFDTTGTAIMTNIAQTSGAAGFGIHAVSGLLAIVLMLIHAVWATATYVRHNERAEKTFHTFSTFVWLLWLVPYIIGMLVGIPAIHLQTVCAVGTSVLVVAAFAFVLLRRDVSRHAR</sequence>
<comment type="caution">
    <text evidence="2">The sequence shown here is derived from an EMBL/GenBank/DDBJ whole genome shotgun (WGS) entry which is preliminary data.</text>
</comment>
<gene>
    <name evidence="2" type="ORF">KH142_00845</name>
</gene>
<reference evidence="2" key="1">
    <citation type="submission" date="2021-02" db="EMBL/GenBank/DDBJ databases">
        <title>Infant gut strain persistence is associated with maternal origin, phylogeny, and functional potential including surface adhesion and iron acquisition.</title>
        <authorList>
            <person name="Lou Y.C."/>
        </authorList>
    </citation>
    <scope>NUCLEOTIDE SEQUENCE</scope>
    <source>
        <strain evidence="2">L2_039_000G1_dasL2_039_000G1_concoct_11</strain>
    </source>
</reference>
<dbReference type="EMBL" id="JAGZSV010000006">
    <property type="protein sequence ID" value="MBS6940035.1"/>
    <property type="molecule type" value="Genomic_DNA"/>
</dbReference>
<keyword evidence="1" id="KW-0472">Membrane</keyword>
<keyword evidence="1" id="KW-1133">Transmembrane helix</keyword>
<feature type="transmembrane region" description="Helical" evidence="1">
    <location>
        <begin position="37"/>
        <end position="58"/>
    </location>
</feature>
<keyword evidence="1" id="KW-0812">Transmembrane</keyword>
<feature type="transmembrane region" description="Helical" evidence="1">
    <location>
        <begin position="70"/>
        <end position="92"/>
    </location>
</feature>
<organism evidence="2 3">
    <name type="scientific">Slackia piriformis</name>
    <dbReference type="NCBI Taxonomy" id="626934"/>
    <lineage>
        <taxon>Bacteria</taxon>
        <taxon>Bacillati</taxon>
        <taxon>Actinomycetota</taxon>
        <taxon>Coriobacteriia</taxon>
        <taxon>Eggerthellales</taxon>
        <taxon>Eggerthellaceae</taxon>
        <taxon>Slackia</taxon>
    </lineage>
</organism>